<keyword evidence="1" id="KW-0472">Membrane</keyword>
<feature type="transmembrane region" description="Helical" evidence="1">
    <location>
        <begin position="38"/>
        <end position="59"/>
    </location>
</feature>
<proteinExistence type="predicted"/>
<dbReference type="EMBL" id="JBHSXX010000001">
    <property type="protein sequence ID" value="MFC6870408.1"/>
    <property type="molecule type" value="Genomic_DNA"/>
</dbReference>
<evidence type="ECO:0000256" key="1">
    <source>
        <dbReference type="SAM" id="Phobius"/>
    </source>
</evidence>
<keyword evidence="3" id="KW-1185">Reference proteome</keyword>
<sequence length="60" mass="6863">MRTLNPSRWVTRLADSFEERGVYVPGIDGGPVQPWREFGWAIVGWIFTIGMFVLFFALAT</sequence>
<organism evidence="2 3">
    <name type="scientific">Haloechinothrix salitolerans</name>
    <dbReference type="NCBI Taxonomy" id="926830"/>
    <lineage>
        <taxon>Bacteria</taxon>
        <taxon>Bacillati</taxon>
        <taxon>Actinomycetota</taxon>
        <taxon>Actinomycetes</taxon>
        <taxon>Pseudonocardiales</taxon>
        <taxon>Pseudonocardiaceae</taxon>
        <taxon>Haloechinothrix</taxon>
    </lineage>
</organism>
<name>A0ABW2C7B4_9PSEU</name>
<comment type="caution">
    <text evidence="2">The sequence shown here is derived from an EMBL/GenBank/DDBJ whole genome shotgun (WGS) entry which is preliminary data.</text>
</comment>
<accession>A0ABW2C7B4</accession>
<dbReference type="RefSeq" id="WP_345395174.1">
    <property type="nucleotide sequence ID" value="NZ_BAABLA010000023.1"/>
</dbReference>
<gene>
    <name evidence="2" type="ORF">ACFQGD_25050</name>
</gene>
<protein>
    <submittedName>
        <fullName evidence="2">Uncharacterized protein</fullName>
    </submittedName>
</protein>
<evidence type="ECO:0000313" key="3">
    <source>
        <dbReference type="Proteomes" id="UP001596337"/>
    </source>
</evidence>
<reference evidence="3" key="1">
    <citation type="journal article" date="2019" name="Int. J. Syst. Evol. Microbiol.">
        <title>The Global Catalogue of Microorganisms (GCM) 10K type strain sequencing project: providing services to taxonomists for standard genome sequencing and annotation.</title>
        <authorList>
            <consortium name="The Broad Institute Genomics Platform"/>
            <consortium name="The Broad Institute Genome Sequencing Center for Infectious Disease"/>
            <person name="Wu L."/>
            <person name="Ma J."/>
        </authorList>
    </citation>
    <scope>NUCLEOTIDE SEQUENCE [LARGE SCALE GENOMIC DNA]</scope>
    <source>
        <strain evidence="3">KCTC 32255</strain>
    </source>
</reference>
<evidence type="ECO:0000313" key="2">
    <source>
        <dbReference type="EMBL" id="MFC6870408.1"/>
    </source>
</evidence>
<keyword evidence="1" id="KW-1133">Transmembrane helix</keyword>
<dbReference type="Proteomes" id="UP001596337">
    <property type="component" value="Unassembled WGS sequence"/>
</dbReference>
<keyword evidence="1" id="KW-0812">Transmembrane</keyword>